<dbReference type="Proteomes" id="UP000258016">
    <property type="component" value="Chromosome"/>
</dbReference>
<proteinExistence type="predicted"/>
<evidence type="ECO:0000313" key="1">
    <source>
        <dbReference type="EMBL" id="ASR50367.1"/>
    </source>
</evidence>
<dbReference type="GeneID" id="303484320"/>
<name>A0ABM6M351_9SPHN</name>
<dbReference type="RefSeq" id="WP_117351298.1">
    <property type="nucleotide sequence ID" value="NZ_CP020083.1"/>
</dbReference>
<sequence>MIMKNQDFANASWLSADVTNADRANLALSAIEDFVASTGVDCPHDAIADLITDLLHLARGRNLDPEKLCADALGMFRTETNCDAEGEMALLQSRFRQILPDVE</sequence>
<keyword evidence="2" id="KW-1185">Reference proteome</keyword>
<reference evidence="1 2" key="1">
    <citation type="submission" date="2017-03" db="EMBL/GenBank/DDBJ databases">
        <title>Complete genome sequence of Blastomonas fulva degrading microcsystin LR.</title>
        <authorList>
            <person name="Lee H.-g."/>
            <person name="Jin L."/>
            <person name="oh H.-M."/>
        </authorList>
    </citation>
    <scope>NUCLEOTIDE SEQUENCE [LARGE SCALE GENOMIC DNA]</scope>
    <source>
        <strain evidence="1 2">T2</strain>
    </source>
</reference>
<accession>A0ABM6M351</accession>
<dbReference type="EMBL" id="CP020083">
    <property type="protein sequence ID" value="ASR50367.1"/>
    <property type="molecule type" value="Genomic_DNA"/>
</dbReference>
<evidence type="ECO:0000313" key="2">
    <source>
        <dbReference type="Proteomes" id="UP000258016"/>
    </source>
</evidence>
<protein>
    <submittedName>
        <fullName evidence="1">Uncharacterized protein</fullName>
    </submittedName>
</protein>
<organism evidence="1 2">
    <name type="scientific">Blastomonas fulva</name>
    <dbReference type="NCBI Taxonomy" id="1550728"/>
    <lineage>
        <taxon>Bacteria</taxon>
        <taxon>Pseudomonadati</taxon>
        <taxon>Pseudomonadota</taxon>
        <taxon>Alphaproteobacteria</taxon>
        <taxon>Sphingomonadales</taxon>
        <taxon>Sphingomonadaceae</taxon>
        <taxon>Blastomonas</taxon>
    </lineage>
</organism>
<gene>
    <name evidence="1" type="ORF">B5J99_01885</name>
</gene>